<organism evidence="2 3">
    <name type="scientific">Anopheles albimanus</name>
    <name type="common">New world malaria mosquito</name>
    <dbReference type="NCBI Taxonomy" id="7167"/>
    <lineage>
        <taxon>Eukaryota</taxon>
        <taxon>Metazoa</taxon>
        <taxon>Ecdysozoa</taxon>
        <taxon>Arthropoda</taxon>
        <taxon>Hexapoda</taxon>
        <taxon>Insecta</taxon>
        <taxon>Pterygota</taxon>
        <taxon>Neoptera</taxon>
        <taxon>Endopterygota</taxon>
        <taxon>Diptera</taxon>
        <taxon>Nematocera</taxon>
        <taxon>Culicoidea</taxon>
        <taxon>Culicidae</taxon>
        <taxon>Anophelinae</taxon>
        <taxon>Anopheles</taxon>
    </lineage>
</organism>
<protein>
    <submittedName>
        <fullName evidence="2">Uncharacterized protein</fullName>
    </submittedName>
</protein>
<name>A0A182F276_ANOAL</name>
<evidence type="ECO:0000313" key="3">
    <source>
        <dbReference type="Proteomes" id="UP000069272"/>
    </source>
</evidence>
<evidence type="ECO:0000256" key="1">
    <source>
        <dbReference type="SAM" id="MobiDB-lite"/>
    </source>
</evidence>
<sequence length="98" mass="11188">MKDESRTGRDATAPPENGSNHHQHQLTERERTSREETSPPASRIALMNSDRESELNSSSLIASWHWLPGTLLVIIVQYGVFRSNVPYLLRARSLQYEI</sequence>
<dbReference type="Proteomes" id="UP000069272">
    <property type="component" value="Chromosome 2L"/>
</dbReference>
<feature type="region of interest" description="Disordered" evidence="1">
    <location>
        <begin position="1"/>
        <end position="50"/>
    </location>
</feature>
<accession>A0A182F276</accession>
<keyword evidence="3" id="KW-1185">Reference proteome</keyword>
<dbReference type="EnsemblMetazoa" id="AALB000557-RA">
    <property type="protein sequence ID" value="AALB000557-PA"/>
    <property type="gene ID" value="AALB000557"/>
</dbReference>
<reference evidence="2 3" key="1">
    <citation type="journal article" date="2017" name="G3 (Bethesda)">
        <title>The Physical Genome Mapping of Anopheles albimanus Corrected Scaffold Misassemblies and Identified Interarm Rearrangements in Genus Anopheles.</title>
        <authorList>
            <person name="Artemov G.N."/>
            <person name="Peery A.N."/>
            <person name="Jiang X."/>
            <person name="Tu Z."/>
            <person name="Stegniy V.N."/>
            <person name="Sharakhova M.V."/>
            <person name="Sharakhov I.V."/>
        </authorList>
    </citation>
    <scope>NUCLEOTIDE SEQUENCE [LARGE SCALE GENOMIC DNA]</scope>
    <source>
        <strain evidence="2 3">ALBI9_A</strain>
    </source>
</reference>
<evidence type="ECO:0000313" key="2">
    <source>
        <dbReference type="EnsemblMetazoa" id="AALB000557-PA"/>
    </source>
</evidence>
<dbReference type="VEuPathDB" id="VectorBase:AALB000557"/>
<feature type="compositionally biased region" description="Basic and acidic residues" evidence="1">
    <location>
        <begin position="25"/>
        <end position="37"/>
    </location>
</feature>
<reference evidence="2" key="2">
    <citation type="submission" date="2022-08" db="UniProtKB">
        <authorList>
            <consortium name="EnsemblMetazoa"/>
        </authorList>
    </citation>
    <scope>IDENTIFICATION</scope>
    <source>
        <strain evidence="2">STECLA/ALBI9_A</strain>
    </source>
</reference>
<proteinExistence type="predicted"/>
<dbReference type="AlphaFoldDB" id="A0A182F276"/>